<evidence type="ECO:0000256" key="5">
    <source>
        <dbReference type="ARBA" id="ARBA00022989"/>
    </source>
</evidence>
<evidence type="ECO:0000256" key="3">
    <source>
        <dbReference type="ARBA" id="ARBA00022519"/>
    </source>
</evidence>
<dbReference type="GO" id="GO:0022857">
    <property type="term" value="F:transmembrane transporter activity"/>
    <property type="evidence" value="ECO:0007669"/>
    <property type="project" value="UniProtKB-UniRule"/>
</dbReference>
<evidence type="ECO:0000256" key="4">
    <source>
        <dbReference type="ARBA" id="ARBA00022692"/>
    </source>
</evidence>
<dbReference type="InterPro" id="IPR004681">
    <property type="entry name" value="TRAP_DctM"/>
</dbReference>
<organism evidence="9">
    <name type="scientific">Salmonella enterica</name>
    <name type="common">Salmonella choleraesuis</name>
    <dbReference type="NCBI Taxonomy" id="28901"/>
    <lineage>
        <taxon>Bacteria</taxon>
        <taxon>Pseudomonadati</taxon>
        <taxon>Pseudomonadota</taxon>
        <taxon>Gammaproteobacteria</taxon>
        <taxon>Enterobacterales</taxon>
        <taxon>Enterobacteriaceae</taxon>
        <taxon>Salmonella</taxon>
    </lineage>
</organism>
<evidence type="ECO:0000313" key="9">
    <source>
        <dbReference type="EMBL" id="ECW1823900.1"/>
    </source>
</evidence>
<evidence type="ECO:0000259" key="8">
    <source>
        <dbReference type="Pfam" id="PF06808"/>
    </source>
</evidence>
<evidence type="ECO:0000256" key="1">
    <source>
        <dbReference type="ARBA" id="ARBA00004429"/>
    </source>
</evidence>
<feature type="domain" description="TRAP C4-dicarboxylate transport system permease DctM subunit" evidence="8">
    <location>
        <begin position="1"/>
        <end position="404"/>
    </location>
</feature>
<dbReference type="EMBL" id="AAKVOJ010000013">
    <property type="protein sequence ID" value="ECW1823900.1"/>
    <property type="molecule type" value="Genomic_DNA"/>
</dbReference>
<feature type="transmembrane region" description="Helical" evidence="7">
    <location>
        <begin position="85"/>
        <end position="110"/>
    </location>
</feature>
<dbReference type="InterPro" id="IPR010656">
    <property type="entry name" value="DctM"/>
</dbReference>
<feature type="transmembrane region" description="Helical" evidence="7">
    <location>
        <begin position="225"/>
        <end position="244"/>
    </location>
</feature>
<comment type="caution">
    <text evidence="9">The sequence shown here is derived from an EMBL/GenBank/DDBJ whole genome shotgun (WGS) entry which is preliminary data.</text>
</comment>
<keyword evidence="2" id="KW-1003">Cell membrane</keyword>
<reference evidence="9" key="1">
    <citation type="submission" date="2019-09" db="EMBL/GenBank/DDBJ databases">
        <authorList>
            <consortium name="PulseNet: The National Subtyping Network for Foodborne Disease Surveillance"/>
            <person name="Tarr C.L."/>
            <person name="Trees E."/>
            <person name="Katz L.S."/>
            <person name="Carleton-Romer H.A."/>
            <person name="Stroika S."/>
            <person name="Kucerova Z."/>
            <person name="Roache K.F."/>
            <person name="Sabol A.L."/>
            <person name="Besser J."/>
            <person name="Gerner-Smidt P."/>
        </authorList>
    </citation>
    <scope>NUCLEOTIDE SEQUENCE</scope>
    <source>
        <strain evidence="9">PNUSAS099013</strain>
    </source>
</reference>
<feature type="transmembrane region" description="Helical" evidence="7">
    <location>
        <begin position="200"/>
        <end position="219"/>
    </location>
</feature>
<dbReference type="AlphaFoldDB" id="A0A612Z1T2"/>
<comment type="subcellular location">
    <subcellularLocation>
        <location evidence="1 7">Cell inner membrane</location>
        <topology evidence="1 7">Multi-pass membrane protein</topology>
    </subcellularLocation>
</comment>
<dbReference type="PIRSF" id="PIRSF006066">
    <property type="entry name" value="HI0050"/>
    <property type="match status" value="1"/>
</dbReference>
<comment type="similarity">
    <text evidence="7">Belongs to the TRAP transporter large permease family.</text>
</comment>
<dbReference type="GO" id="GO:0005886">
    <property type="term" value="C:plasma membrane"/>
    <property type="evidence" value="ECO:0007669"/>
    <property type="project" value="UniProtKB-SubCell"/>
</dbReference>
<feature type="transmembrane region" description="Helical" evidence="7">
    <location>
        <begin position="344"/>
        <end position="367"/>
    </location>
</feature>
<keyword evidence="3 7" id="KW-0997">Cell inner membrane</keyword>
<keyword evidence="6 7" id="KW-0472">Membrane</keyword>
<dbReference type="PANTHER" id="PTHR33362">
    <property type="entry name" value="SIALIC ACID TRAP TRANSPORTER PERMEASE PROTEIN SIAT-RELATED"/>
    <property type="match status" value="1"/>
</dbReference>
<evidence type="ECO:0000256" key="2">
    <source>
        <dbReference type="ARBA" id="ARBA00022475"/>
    </source>
</evidence>
<dbReference type="NCBIfam" id="TIGR00786">
    <property type="entry name" value="dctM"/>
    <property type="match status" value="1"/>
</dbReference>
<feature type="transmembrane region" description="Helical" evidence="7">
    <location>
        <begin position="6"/>
        <end position="29"/>
    </location>
</feature>
<feature type="transmembrane region" description="Helical" evidence="7">
    <location>
        <begin position="155"/>
        <end position="180"/>
    </location>
</feature>
<proteinExistence type="inferred from homology"/>
<protein>
    <recommendedName>
        <fullName evidence="7">TRAP transporter large permease protein</fullName>
    </recommendedName>
</protein>
<feature type="transmembrane region" description="Helical" evidence="7">
    <location>
        <begin position="302"/>
        <end position="332"/>
    </location>
</feature>
<feature type="transmembrane region" description="Helical" evidence="7">
    <location>
        <begin position="256"/>
        <end position="282"/>
    </location>
</feature>
<feature type="transmembrane region" description="Helical" evidence="7">
    <location>
        <begin position="387"/>
        <end position="408"/>
    </location>
</feature>
<feature type="transmembrane region" description="Helical" evidence="7">
    <location>
        <begin position="41"/>
        <end position="65"/>
    </location>
</feature>
<sequence>MGAPIGICIVIASFSTMMLVLPFDISMFATAQKMFSSLDSFALLAVPFFVLSGVIMNSGGIAARLVNFAKLFTGKLPGSLSYTNIVGNMMFGAISGSAIAASTSIGGVMVPMSAREGYDRGFAAAVNIASAPTGMLIPPTTAFILYALASGGTSIAALFAGGLVAGVLWGVGCMLVTLVVAKRRNYRVFFTVQKGMALKVAVEAIPSLLLIVIIVGGIVQGIFTAIEASAIAVVYTLLLTMVFYRTLKIKDLPSILLQTVVMTGVIMFLLATSSAMSFSMSITNIPAALSDMILGISANKLVILLVITVFLLIIGAFMDIGPAILIFTPILLPIMAKLGVDPVHFGIIMIYNLAIGTITPPVGSGLYVGASVGKVKVEDVIKPLLPFYGAIIGVLLLITYIPEITLFLPRLLASCKRIVSCASRCRMVIRVLSGQRAIIIIRRSSPGKKNRLPIK</sequence>
<keyword evidence="7" id="KW-0813">Transport</keyword>
<accession>A0A612Z1T2</accession>
<keyword evidence="5 7" id="KW-1133">Transmembrane helix</keyword>
<gene>
    <name evidence="9" type="ORF">F3U17_08010</name>
</gene>
<evidence type="ECO:0000256" key="7">
    <source>
        <dbReference type="RuleBase" id="RU369079"/>
    </source>
</evidence>
<name>A0A612Z1T2_SALER</name>
<comment type="function">
    <text evidence="7">Part of the tripartite ATP-independent periplasmic (TRAP) transport system.</text>
</comment>
<evidence type="ECO:0000256" key="6">
    <source>
        <dbReference type="ARBA" id="ARBA00023136"/>
    </source>
</evidence>
<feature type="transmembrane region" description="Helical" evidence="7">
    <location>
        <begin position="122"/>
        <end position="149"/>
    </location>
</feature>
<keyword evidence="4 7" id="KW-0812">Transmembrane</keyword>
<comment type="subunit">
    <text evidence="7">The complex comprises the extracytoplasmic solute receptor protein and the two transmembrane proteins.</text>
</comment>
<dbReference type="Pfam" id="PF06808">
    <property type="entry name" value="DctM"/>
    <property type="match status" value="1"/>
</dbReference>
<dbReference type="PANTHER" id="PTHR33362:SF2">
    <property type="entry name" value="TRAP TRANSPORTER LARGE PERMEASE PROTEIN"/>
    <property type="match status" value="1"/>
</dbReference>